<feature type="compositionally biased region" description="Basic and acidic residues" evidence="1">
    <location>
        <begin position="108"/>
        <end position="117"/>
    </location>
</feature>
<feature type="region of interest" description="Disordered" evidence="1">
    <location>
        <begin position="105"/>
        <end position="144"/>
    </location>
</feature>
<protein>
    <submittedName>
        <fullName evidence="2">Uncharacterized protein</fullName>
    </submittedName>
</protein>
<reference evidence="3" key="1">
    <citation type="submission" date="2013-09" db="EMBL/GenBank/DDBJ databases">
        <title>Corchorus olitorius genome sequencing.</title>
        <authorList>
            <person name="Alam M."/>
            <person name="Haque M.S."/>
            <person name="Islam M.S."/>
            <person name="Emdad E.M."/>
            <person name="Islam M.M."/>
            <person name="Ahmed B."/>
            <person name="Halim A."/>
            <person name="Hossen Q.M.M."/>
            <person name="Hossain M.Z."/>
            <person name="Ahmed R."/>
            <person name="Khan M.M."/>
            <person name="Islam R."/>
            <person name="Rashid M.M."/>
            <person name="Khan S.A."/>
            <person name="Rahman M.S."/>
            <person name="Alam M."/>
            <person name="Yahiya A.S."/>
            <person name="Khan M.S."/>
            <person name="Azam M.S."/>
            <person name="Haque T."/>
            <person name="Lashkar M.Z.H."/>
            <person name="Akhand A.I."/>
            <person name="Morshed G."/>
            <person name="Roy S."/>
            <person name="Uddin K.S."/>
            <person name="Rabeya T."/>
            <person name="Hossain A.S."/>
            <person name="Chowdhury A."/>
            <person name="Snigdha A.R."/>
            <person name="Mortoza M.S."/>
            <person name="Matin S.A."/>
            <person name="Hoque S.M.E."/>
            <person name="Islam M.K."/>
            <person name="Roy D.K."/>
            <person name="Haider R."/>
            <person name="Moosa M.M."/>
            <person name="Elias S.M."/>
            <person name="Hasan A.M."/>
            <person name="Jahan S."/>
            <person name="Shafiuddin M."/>
            <person name="Mahmood N."/>
            <person name="Shommy N.S."/>
        </authorList>
    </citation>
    <scope>NUCLEOTIDE SEQUENCE [LARGE SCALE GENOMIC DNA]</scope>
    <source>
        <strain evidence="3">cv. O-4</strain>
    </source>
</reference>
<feature type="non-terminal residue" evidence="2">
    <location>
        <position position="144"/>
    </location>
</feature>
<dbReference type="EMBL" id="AWUE01014812">
    <property type="protein sequence ID" value="OMP01216.1"/>
    <property type="molecule type" value="Genomic_DNA"/>
</dbReference>
<sequence>EHRLTAILGVVPVIAKLTQEVGNQPAARVKQEDPQHGGHGGSHGVGQQHQGLIQTAAAHHVIHQRGEKQRRDKTADGDQRAEFDRRPEGIQVVAVVEQRGKVVQPDKLAGKPERIDALYRVPQRFARRPDKEDNGDDQLRRDQQ</sequence>
<evidence type="ECO:0000313" key="2">
    <source>
        <dbReference type="EMBL" id="OMP01216.1"/>
    </source>
</evidence>
<feature type="region of interest" description="Disordered" evidence="1">
    <location>
        <begin position="24"/>
        <end position="87"/>
    </location>
</feature>
<accession>A0A1R3K2A8</accession>
<evidence type="ECO:0000256" key="1">
    <source>
        <dbReference type="SAM" id="MobiDB-lite"/>
    </source>
</evidence>
<name>A0A1R3K2A8_9ROSI</name>
<feature type="compositionally biased region" description="Basic and acidic residues" evidence="1">
    <location>
        <begin position="127"/>
        <end position="144"/>
    </location>
</feature>
<feature type="compositionally biased region" description="Basic and acidic residues" evidence="1">
    <location>
        <begin position="64"/>
        <end position="87"/>
    </location>
</feature>
<proteinExistence type="predicted"/>
<evidence type="ECO:0000313" key="3">
    <source>
        <dbReference type="Proteomes" id="UP000187203"/>
    </source>
</evidence>
<organism evidence="2 3">
    <name type="scientific">Corchorus olitorius</name>
    <dbReference type="NCBI Taxonomy" id="93759"/>
    <lineage>
        <taxon>Eukaryota</taxon>
        <taxon>Viridiplantae</taxon>
        <taxon>Streptophyta</taxon>
        <taxon>Embryophyta</taxon>
        <taxon>Tracheophyta</taxon>
        <taxon>Spermatophyta</taxon>
        <taxon>Magnoliopsida</taxon>
        <taxon>eudicotyledons</taxon>
        <taxon>Gunneridae</taxon>
        <taxon>Pentapetalae</taxon>
        <taxon>rosids</taxon>
        <taxon>malvids</taxon>
        <taxon>Malvales</taxon>
        <taxon>Malvaceae</taxon>
        <taxon>Grewioideae</taxon>
        <taxon>Apeibeae</taxon>
        <taxon>Corchorus</taxon>
    </lineage>
</organism>
<dbReference type="AlphaFoldDB" id="A0A1R3K2A8"/>
<dbReference type="Proteomes" id="UP000187203">
    <property type="component" value="Unassembled WGS sequence"/>
</dbReference>
<keyword evidence="3" id="KW-1185">Reference proteome</keyword>
<comment type="caution">
    <text evidence="2">The sequence shown here is derived from an EMBL/GenBank/DDBJ whole genome shotgun (WGS) entry which is preliminary data.</text>
</comment>
<gene>
    <name evidence="2" type="ORF">COLO4_12057</name>
</gene>
<feature type="non-terminal residue" evidence="2">
    <location>
        <position position="1"/>
    </location>
</feature>